<dbReference type="Proteomes" id="UP001634394">
    <property type="component" value="Unassembled WGS sequence"/>
</dbReference>
<evidence type="ECO:0008006" key="5">
    <source>
        <dbReference type="Google" id="ProtNLM"/>
    </source>
</evidence>
<organism evidence="3 4">
    <name type="scientific">Sinanodonta woodiana</name>
    <name type="common">Chinese pond mussel</name>
    <name type="synonym">Anodonta woodiana</name>
    <dbReference type="NCBI Taxonomy" id="1069815"/>
    <lineage>
        <taxon>Eukaryota</taxon>
        <taxon>Metazoa</taxon>
        <taxon>Spiralia</taxon>
        <taxon>Lophotrochozoa</taxon>
        <taxon>Mollusca</taxon>
        <taxon>Bivalvia</taxon>
        <taxon>Autobranchia</taxon>
        <taxon>Heteroconchia</taxon>
        <taxon>Palaeoheterodonta</taxon>
        <taxon>Unionida</taxon>
        <taxon>Unionoidea</taxon>
        <taxon>Unionidae</taxon>
        <taxon>Unioninae</taxon>
        <taxon>Sinanodonta</taxon>
    </lineage>
</organism>
<dbReference type="InterPro" id="IPR007577">
    <property type="entry name" value="GlycoTrfase_DXD_sugar-bd_CS"/>
</dbReference>
<evidence type="ECO:0000313" key="4">
    <source>
        <dbReference type="Proteomes" id="UP001634394"/>
    </source>
</evidence>
<dbReference type="GO" id="GO:0016740">
    <property type="term" value="F:transferase activity"/>
    <property type="evidence" value="ECO:0007669"/>
    <property type="project" value="UniProtKB-KW"/>
</dbReference>
<evidence type="ECO:0000313" key="3">
    <source>
        <dbReference type="EMBL" id="KAL3879105.1"/>
    </source>
</evidence>
<keyword evidence="2" id="KW-0472">Membrane</keyword>
<dbReference type="GO" id="GO:0006688">
    <property type="term" value="P:glycosphingolipid biosynthetic process"/>
    <property type="evidence" value="ECO:0007669"/>
    <property type="project" value="UniProtKB-ARBA"/>
</dbReference>
<sequence length="328" mass="38016">MSTSCLSDACGHSTRLNQMKMSRQTRIKVCVFACGALILTWIWFKVYKDHPILELRLPRECNLSTYTPFSASEPLKLVINGTPKIENIIHQYWIDHNIPATAEQHIKSLRKNHLGWKYVLWTAASTQLLLRTRYPGLTSMFDLYAQEEKGSYAVRYIMLYEFGGAYVDLGLKSLRPLDPLFNTYSCILARVLPEIPSLLYNFDFLLSNDFIACRKKHPFMKVLVENLPVFSEMAKSADASGPNYMTLVFKDYMNIDEYNFTSGQYMDLFLAPAEYFFPTIQSEEIELLLRICETFNKLSFLRQRACVSLSRYGLRRTPSQFAFTHHYG</sequence>
<evidence type="ECO:0000256" key="2">
    <source>
        <dbReference type="SAM" id="Phobius"/>
    </source>
</evidence>
<feature type="transmembrane region" description="Helical" evidence="2">
    <location>
        <begin position="25"/>
        <end position="44"/>
    </location>
</feature>
<keyword evidence="2" id="KW-0812">Transmembrane</keyword>
<dbReference type="Gene3D" id="3.90.550.20">
    <property type="match status" value="1"/>
</dbReference>
<evidence type="ECO:0000256" key="1">
    <source>
        <dbReference type="ARBA" id="ARBA00022679"/>
    </source>
</evidence>
<dbReference type="SUPFAM" id="SSF53448">
    <property type="entry name" value="Nucleotide-diphospho-sugar transferases"/>
    <property type="match status" value="1"/>
</dbReference>
<dbReference type="GO" id="GO:0016020">
    <property type="term" value="C:membrane"/>
    <property type="evidence" value="ECO:0007669"/>
    <property type="project" value="GOC"/>
</dbReference>
<proteinExistence type="predicted"/>
<dbReference type="Pfam" id="PF04488">
    <property type="entry name" value="Gly_transf_sug"/>
    <property type="match status" value="1"/>
</dbReference>
<keyword evidence="4" id="KW-1185">Reference proteome</keyword>
<dbReference type="InterPro" id="IPR029044">
    <property type="entry name" value="Nucleotide-diphossugar_trans"/>
</dbReference>
<dbReference type="PANTHER" id="PTHR32385:SF15">
    <property type="entry name" value="INOSITOL PHOSPHOCERAMIDE MANNOSYLTRANSFERASE 1"/>
    <property type="match status" value="1"/>
</dbReference>
<dbReference type="GO" id="GO:0006673">
    <property type="term" value="P:inositol phosphoceramide metabolic process"/>
    <property type="evidence" value="ECO:0007669"/>
    <property type="project" value="UniProtKB-ARBA"/>
</dbReference>
<gene>
    <name evidence="3" type="ORF">ACJMK2_031418</name>
</gene>
<dbReference type="PANTHER" id="PTHR32385">
    <property type="entry name" value="MANNOSYL PHOSPHORYLINOSITOL CERAMIDE SYNTHASE"/>
    <property type="match status" value="1"/>
</dbReference>
<protein>
    <recommendedName>
        <fullName evidence="5">Mannosyltransferase</fullName>
    </recommendedName>
</protein>
<keyword evidence="1" id="KW-0808">Transferase</keyword>
<accession>A0ABD3X060</accession>
<keyword evidence="2" id="KW-1133">Transmembrane helix</keyword>
<name>A0ABD3X060_SINWO</name>
<comment type="caution">
    <text evidence="3">The sequence shown here is derived from an EMBL/GenBank/DDBJ whole genome shotgun (WGS) entry which is preliminary data.</text>
</comment>
<reference evidence="3 4" key="1">
    <citation type="submission" date="2024-11" db="EMBL/GenBank/DDBJ databases">
        <title>Chromosome-level genome assembly of the freshwater bivalve Anodonta woodiana.</title>
        <authorList>
            <person name="Chen X."/>
        </authorList>
    </citation>
    <scope>NUCLEOTIDE SEQUENCE [LARGE SCALE GENOMIC DNA]</scope>
    <source>
        <strain evidence="3">MN2024</strain>
        <tissue evidence="3">Gills</tissue>
    </source>
</reference>
<dbReference type="InterPro" id="IPR051706">
    <property type="entry name" value="Glycosyltransferase_domain"/>
</dbReference>
<dbReference type="AlphaFoldDB" id="A0ABD3X060"/>
<dbReference type="EMBL" id="JBJQND010000004">
    <property type="protein sequence ID" value="KAL3879105.1"/>
    <property type="molecule type" value="Genomic_DNA"/>
</dbReference>